<proteinExistence type="predicted"/>
<name>A0A835Z906_9STRA</name>
<protein>
    <submittedName>
        <fullName evidence="1">Uncharacterized protein</fullName>
    </submittedName>
</protein>
<dbReference type="AlphaFoldDB" id="A0A835Z906"/>
<sequence>MYVSIEKGDVNGSNICSGKFVAMSIQLDLFSYKSNVPDDDFSFNAIYVNYKKGKYRNCKPDELTSTSSAVSSSNSCCSDSTSLYGSVEDISSEVGTFTLGLKKDSELITAFAKVRVPLYDSSSTSSSHDEAPPALAATGSSSMALVTLKMDCTNVLNRHVTKAGDLCTRGECIHSSGQEDKYWCTTKWDDAALSGTFEVAVKFDPSRGQSKINLAKLPPGYTLRARAQTFTKRRARHLLKRSEAVRVHCGPPPRFRPGHYGTLAPFRRYAARHGFNKFMDIVFGSNQICLLVPKVQPSADAAQGGARDVQRRALTRVVIDNWNAVIAPDGDVSAYRRIALLQVPRPSPASAEPPAPP</sequence>
<keyword evidence="2" id="KW-1185">Reference proteome</keyword>
<comment type="caution">
    <text evidence="1">The sequence shown here is derived from an EMBL/GenBank/DDBJ whole genome shotgun (WGS) entry which is preliminary data.</text>
</comment>
<dbReference type="EMBL" id="JAFCMP010000062">
    <property type="protein sequence ID" value="KAG5188836.1"/>
    <property type="molecule type" value="Genomic_DNA"/>
</dbReference>
<gene>
    <name evidence="1" type="ORF">JKP88DRAFT_287164</name>
</gene>
<dbReference type="Proteomes" id="UP000664859">
    <property type="component" value="Unassembled WGS sequence"/>
</dbReference>
<organism evidence="1 2">
    <name type="scientific">Tribonema minus</name>
    <dbReference type="NCBI Taxonomy" id="303371"/>
    <lineage>
        <taxon>Eukaryota</taxon>
        <taxon>Sar</taxon>
        <taxon>Stramenopiles</taxon>
        <taxon>Ochrophyta</taxon>
        <taxon>PX clade</taxon>
        <taxon>Xanthophyceae</taxon>
        <taxon>Tribonematales</taxon>
        <taxon>Tribonemataceae</taxon>
        <taxon>Tribonema</taxon>
    </lineage>
</organism>
<accession>A0A835Z906</accession>
<evidence type="ECO:0000313" key="2">
    <source>
        <dbReference type="Proteomes" id="UP000664859"/>
    </source>
</evidence>
<evidence type="ECO:0000313" key="1">
    <source>
        <dbReference type="EMBL" id="KAG5188836.1"/>
    </source>
</evidence>
<reference evidence="1" key="1">
    <citation type="submission" date="2021-02" db="EMBL/GenBank/DDBJ databases">
        <title>First Annotated Genome of the Yellow-green Alga Tribonema minus.</title>
        <authorList>
            <person name="Mahan K.M."/>
        </authorList>
    </citation>
    <scope>NUCLEOTIDE SEQUENCE</scope>
    <source>
        <strain evidence="1">UTEX B ZZ1240</strain>
    </source>
</reference>